<feature type="transmembrane region" description="Helical" evidence="2">
    <location>
        <begin position="7"/>
        <end position="27"/>
    </location>
</feature>
<gene>
    <name evidence="3" type="ORF">EU93_1566</name>
</gene>
<sequence>MMLSEIFAVLGQTLSIYSFILIIRILLTWFPGIDWSNGILSAITSITDPYLNIFRGIIPPIGGFDISSLLAFLLLNVIQNLITNLQYASLGYS</sequence>
<organism evidence="3 4">
    <name type="scientific">Prochlorococcus marinus str. MIT 9116</name>
    <dbReference type="NCBI Taxonomy" id="167544"/>
    <lineage>
        <taxon>Bacteria</taxon>
        <taxon>Bacillati</taxon>
        <taxon>Cyanobacteriota</taxon>
        <taxon>Cyanophyceae</taxon>
        <taxon>Synechococcales</taxon>
        <taxon>Prochlorococcaceae</taxon>
        <taxon>Prochlorococcus</taxon>
    </lineage>
</organism>
<feature type="transmembrane region" description="Helical" evidence="2">
    <location>
        <begin position="57"/>
        <end position="78"/>
    </location>
</feature>
<evidence type="ECO:0000313" key="3">
    <source>
        <dbReference type="EMBL" id="KGF90395.1"/>
    </source>
</evidence>
<keyword evidence="3" id="KW-0131">Cell cycle</keyword>
<accession>A0A0A1ZLU0</accession>
<name>A0A0A1ZLU0_PROMR</name>
<evidence type="ECO:0000256" key="2">
    <source>
        <dbReference type="SAM" id="Phobius"/>
    </source>
</evidence>
<dbReference type="Proteomes" id="UP000030491">
    <property type="component" value="Unassembled WGS sequence"/>
</dbReference>
<dbReference type="PANTHER" id="PTHR33219:SF14">
    <property type="entry name" value="PROTEIN COFACTOR ASSEMBLY OF COMPLEX C SUBUNIT B CCB3, CHLOROPLASTIC-RELATED"/>
    <property type="match status" value="1"/>
</dbReference>
<dbReference type="InterPro" id="IPR003425">
    <property type="entry name" value="CCB3/YggT"/>
</dbReference>
<keyword evidence="2" id="KW-0812">Transmembrane</keyword>
<keyword evidence="3" id="KW-0132">Cell division</keyword>
<dbReference type="PANTHER" id="PTHR33219">
    <property type="entry name" value="YLMG HOMOLOG PROTEIN 2, CHLOROPLASTIC"/>
    <property type="match status" value="1"/>
</dbReference>
<proteinExistence type="inferred from homology"/>
<evidence type="ECO:0000256" key="1">
    <source>
        <dbReference type="ARBA" id="ARBA00010894"/>
    </source>
</evidence>
<reference evidence="4" key="1">
    <citation type="journal article" date="2014" name="Sci. Data">
        <title>Genomes of diverse isolates of the marine cyanobacterium Prochlorococcus.</title>
        <authorList>
            <person name="Biller S."/>
            <person name="Berube P."/>
            <person name="Thompson J."/>
            <person name="Kelly L."/>
            <person name="Roggensack S."/>
            <person name="Awad L."/>
            <person name="Roache-Johnson K."/>
            <person name="Ding H."/>
            <person name="Giovannoni S.J."/>
            <person name="Moore L.R."/>
            <person name="Chisholm S.W."/>
        </authorList>
    </citation>
    <scope>NUCLEOTIDE SEQUENCE [LARGE SCALE GENOMIC DNA]</scope>
</reference>
<evidence type="ECO:0000313" key="4">
    <source>
        <dbReference type="Proteomes" id="UP000030491"/>
    </source>
</evidence>
<dbReference type="Pfam" id="PF02325">
    <property type="entry name" value="CCB3_YggT"/>
    <property type="match status" value="1"/>
</dbReference>
<dbReference type="EMBL" id="JNAJ01000017">
    <property type="protein sequence ID" value="KGF90395.1"/>
    <property type="molecule type" value="Genomic_DNA"/>
</dbReference>
<keyword evidence="2" id="KW-0472">Membrane</keyword>
<dbReference type="GO" id="GO:0016020">
    <property type="term" value="C:membrane"/>
    <property type="evidence" value="ECO:0007669"/>
    <property type="project" value="InterPro"/>
</dbReference>
<dbReference type="AlphaFoldDB" id="A0A0A1ZLU0"/>
<comment type="similarity">
    <text evidence="1">Belongs to the YggT family.</text>
</comment>
<dbReference type="GO" id="GO:0051301">
    <property type="term" value="P:cell division"/>
    <property type="evidence" value="ECO:0007669"/>
    <property type="project" value="UniProtKB-KW"/>
</dbReference>
<keyword evidence="2" id="KW-1133">Transmembrane helix</keyword>
<protein>
    <submittedName>
        <fullName evidence="3">Cell division protein YlmG/Ycf19</fullName>
    </submittedName>
</protein>
<comment type="caution">
    <text evidence="3">The sequence shown here is derived from an EMBL/GenBank/DDBJ whole genome shotgun (WGS) entry which is preliminary data.</text>
</comment>